<reference evidence="2 3" key="1">
    <citation type="submission" date="2023-08" db="EMBL/GenBank/DDBJ databases">
        <title>Black Yeasts Isolated from many extreme environments.</title>
        <authorList>
            <person name="Coleine C."/>
            <person name="Stajich J.E."/>
            <person name="Selbmann L."/>
        </authorList>
    </citation>
    <scope>NUCLEOTIDE SEQUENCE [LARGE SCALE GENOMIC DNA]</scope>
    <source>
        <strain evidence="2 3">CCFEE 5792</strain>
    </source>
</reference>
<evidence type="ECO:0000259" key="1">
    <source>
        <dbReference type="Pfam" id="PF04212"/>
    </source>
</evidence>
<proteinExistence type="predicted"/>
<dbReference type="EMBL" id="JAVRRD010000016">
    <property type="protein sequence ID" value="KAK5050940.1"/>
    <property type="molecule type" value="Genomic_DNA"/>
</dbReference>
<dbReference type="Gene3D" id="1.20.58.80">
    <property type="entry name" value="Phosphotransferase system, lactose/cellobiose-type IIA subunit"/>
    <property type="match status" value="1"/>
</dbReference>
<organism evidence="2 3">
    <name type="scientific">Exophiala bonariae</name>
    <dbReference type="NCBI Taxonomy" id="1690606"/>
    <lineage>
        <taxon>Eukaryota</taxon>
        <taxon>Fungi</taxon>
        <taxon>Dikarya</taxon>
        <taxon>Ascomycota</taxon>
        <taxon>Pezizomycotina</taxon>
        <taxon>Eurotiomycetes</taxon>
        <taxon>Chaetothyriomycetidae</taxon>
        <taxon>Chaetothyriales</taxon>
        <taxon>Herpotrichiellaceae</taxon>
        <taxon>Exophiala</taxon>
    </lineage>
</organism>
<gene>
    <name evidence="2" type="ORF">LTR84_003499</name>
</gene>
<evidence type="ECO:0000313" key="2">
    <source>
        <dbReference type="EMBL" id="KAK5050940.1"/>
    </source>
</evidence>
<protein>
    <recommendedName>
        <fullName evidence="1">MIT domain-containing protein</fullName>
    </recommendedName>
</protein>
<accession>A0AAV9N722</accession>
<dbReference type="Pfam" id="PF04212">
    <property type="entry name" value="MIT"/>
    <property type="match status" value="1"/>
</dbReference>
<feature type="domain" description="MIT" evidence="1">
    <location>
        <begin position="33"/>
        <end position="96"/>
    </location>
</feature>
<dbReference type="GeneID" id="89971686"/>
<dbReference type="PANTHER" id="PTHR37327">
    <property type="entry name" value="CHROMOSOME 1, WHOLE GENOME SHOTGUN SEQUENCE"/>
    <property type="match status" value="1"/>
</dbReference>
<dbReference type="InterPro" id="IPR007330">
    <property type="entry name" value="MIT_dom"/>
</dbReference>
<evidence type="ECO:0000313" key="3">
    <source>
        <dbReference type="Proteomes" id="UP001358417"/>
    </source>
</evidence>
<dbReference type="AlphaFoldDB" id="A0AAV9N722"/>
<keyword evidence="3" id="KW-1185">Reference proteome</keyword>
<comment type="caution">
    <text evidence="2">The sequence shown here is derived from an EMBL/GenBank/DDBJ whole genome shotgun (WGS) entry which is preliminary data.</text>
</comment>
<sequence length="143" mass="15898">MPKENLLLVFDDGDAKEKTPLRRHRPKMKAMLSIALAKAKTAVLLDNALNSDNAIENHAEACALLQQIMLRSSDVADRKRLSAVRKSYSDRIAELYDLDDPFAGLDSKDLFEDPPSDNTNGAFFRNNVETSAIDAPDQMHIPS</sequence>
<dbReference type="SUPFAM" id="SSF116846">
    <property type="entry name" value="MIT domain"/>
    <property type="match status" value="1"/>
</dbReference>
<dbReference type="RefSeq" id="XP_064705440.1">
    <property type="nucleotide sequence ID" value="XM_064847087.1"/>
</dbReference>
<dbReference type="Proteomes" id="UP001358417">
    <property type="component" value="Unassembled WGS sequence"/>
</dbReference>
<dbReference type="InterPro" id="IPR036181">
    <property type="entry name" value="MIT_dom_sf"/>
</dbReference>
<name>A0AAV9N722_9EURO</name>
<dbReference type="PANTHER" id="PTHR37327:SF1">
    <property type="entry name" value="MICROTUBULE INTERACTING AND TRANSPORT DOMAIN-CONTAINING PROTEIN"/>
    <property type="match status" value="1"/>
</dbReference>